<protein>
    <submittedName>
        <fullName evidence="1">Uncharacterized protein</fullName>
    </submittedName>
</protein>
<comment type="caution">
    <text evidence="1">The sequence shown here is derived from an EMBL/GenBank/DDBJ whole genome shotgun (WGS) entry which is preliminary data.</text>
</comment>
<evidence type="ECO:0000313" key="1">
    <source>
        <dbReference type="EMBL" id="NEU70370.1"/>
    </source>
</evidence>
<name>A0A6M0IPR3_9BACT</name>
<proteinExistence type="predicted"/>
<dbReference type="EMBL" id="JAAGNZ010000004">
    <property type="protein sequence ID" value="NEU70370.1"/>
    <property type="molecule type" value="Genomic_DNA"/>
</dbReference>
<dbReference type="Proteomes" id="UP000477386">
    <property type="component" value="Unassembled WGS sequence"/>
</dbReference>
<dbReference type="RefSeq" id="WP_164043677.1">
    <property type="nucleotide sequence ID" value="NZ_JAAGNZ010000004.1"/>
</dbReference>
<keyword evidence="2" id="KW-1185">Reference proteome</keyword>
<dbReference type="AlphaFoldDB" id="A0A6M0IPR3"/>
<accession>A0A6M0IPR3</accession>
<evidence type="ECO:0000313" key="2">
    <source>
        <dbReference type="Proteomes" id="UP000477386"/>
    </source>
</evidence>
<organism evidence="1 2">
    <name type="scientific">Spirosoma agri</name>
    <dbReference type="NCBI Taxonomy" id="1987381"/>
    <lineage>
        <taxon>Bacteria</taxon>
        <taxon>Pseudomonadati</taxon>
        <taxon>Bacteroidota</taxon>
        <taxon>Cytophagia</taxon>
        <taxon>Cytophagales</taxon>
        <taxon>Cytophagaceae</taxon>
        <taxon>Spirosoma</taxon>
    </lineage>
</organism>
<reference evidence="1 2" key="1">
    <citation type="submission" date="2020-02" db="EMBL/GenBank/DDBJ databases">
        <title>Draft genome sequence of two Spirosoma agri KCTC 52727 and Spirosoma terrae KCTC 52035.</title>
        <authorList>
            <person name="Rojas J."/>
            <person name="Ambika Manirajan B."/>
            <person name="Ratering S."/>
            <person name="Suarez C."/>
            <person name="Schnell S."/>
        </authorList>
    </citation>
    <scope>NUCLEOTIDE SEQUENCE [LARGE SCALE GENOMIC DNA]</scope>
    <source>
        <strain evidence="1 2">KCTC 52727</strain>
    </source>
</reference>
<sequence length="132" mass="15585">MQPIRYVIHQHTIWYSVTEYARLLLDTHTMSSDRPSTIRKRRHSLETAEPALLAKLNQSGDAYQIQIDQKQFADRVVFEHLHWVLKPFHVRPADWTNPASLFHEIQVYIDRTKRSIEPDVDSVYCKKIESKG</sequence>
<gene>
    <name evidence="1" type="ORF">GK091_26070</name>
</gene>